<dbReference type="InterPro" id="IPR028051">
    <property type="entry name" value="CheX-like_dom"/>
</dbReference>
<reference evidence="3 4" key="1">
    <citation type="submission" date="2019-08" db="EMBL/GenBank/DDBJ databases">
        <title>Complete genome sequence of Candidatus Uab amorphum.</title>
        <authorList>
            <person name="Shiratori T."/>
            <person name="Suzuki S."/>
            <person name="Kakizawa Y."/>
            <person name="Ishida K."/>
        </authorList>
    </citation>
    <scope>NUCLEOTIDE SEQUENCE [LARGE SCALE GENOMIC DNA]</scope>
    <source>
        <strain evidence="3 4">SRT547</strain>
    </source>
</reference>
<accession>A0A5S9IRZ3</accession>
<dbReference type="InterPro" id="IPR028976">
    <property type="entry name" value="CheC-like_sf"/>
</dbReference>
<name>A0A5S9IRZ3_UABAM</name>
<evidence type="ECO:0000313" key="4">
    <source>
        <dbReference type="Proteomes" id="UP000326354"/>
    </source>
</evidence>
<evidence type="ECO:0000256" key="1">
    <source>
        <dbReference type="ARBA" id="ARBA00022500"/>
    </source>
</evidence>
<proteinExistence type="predicted"/>
<dbReference type="GO" id="GO:0006935">
    <property type="term" value="P:chemotaxis"/>
    <property type="evidence" value="ECO:0007669"/>
    <property type="project" value="UniProtKB-KW"/>
</dbReference>
<dbReference type="InterPro" id="IPR037257">
    <property type="entry name" value="T2SS_E_N_sf"/>
</dbReference>
<gene>
    <name evidence="3" type="ORF">UABAM_04456</name>
</gene>
<dbReference type="OrthoDB" id="5614404at2"/>
<sequence length="290" mass="32564">MSVKFFGQFLLERGRILKEELMDALDFQKSVNVKLGTLALDAGYLKAEQIEGIHSEQQRTDKMFGEIALEQNLLSPEQLEELLVIQKNERITLGEALVQKGYLTLGDLEVELTAYKEEQKGYTVQARQAIENLQGGQIADTFLDVTAKLLLRLVDMEVQPIESHNDKERIAPFMWNVYQQFFGDTDGTYIISLSDEPFLKIASQVAHEKIWEVNDFAKDSVMEFANIVVGNTASKLSQEDIRVDLKPSKVVTSLGNIEIPENADQTIAVSLASQSYSLQVSVVYSPPQKS</sequence>
<dbReference type="Pfam" id="PF13690">
    <property type="entry name" value="CheX"/>
    <property type="match status" value="1"/>
</dbReference>
<dbReference type="Gene3D" id="3.40.1550.10">
    <property type="entry name" value="CheC-like"/>
    <property type="match status" value="1"/>
</dbReference>
<feature type="domain" description="Chemotaxis phosphatase CheX-like" evidence="2">
    <location>
        <begin position="180"/>
        <end position="254"/>
    </location>
</feature>
<dbReference type="EMBL" id="AP019860">
    <property type="protein sequence ID" value="BBM86070.1"/>
    <property type="molecule type" value="Genomic_DNA"/>
</dbReference>
<dbReference type="Proteomes" id="UP000326354">
    <property type="component" value="Chromosome"/>
</dbReference>
<protein>
    <submittedName>
        <fullName evidence="3">Chemotaxis protein CheX</fullName>
    </submittedName>
</protein>
<dbReference type="AlphaFoldDB" id="A0A5S9IRZ3"/>
<dbReference type="SUPFAM" id="SSF103039">
    <property type="entry name" value="CheC-like"/>
    <property type="match status" value="1"/>
</dbReference>
<evidence type="ECO:0000313" key="3">
    <source>
        <dbReference type="EMBL" id="BBM86070.1"/>
    </source>
</evidence>
<organism evidence="3 4">
    <name type="scientific">Uabimicrobium amorphum</name>
    <dbReference type="NCBI Taxonomy" id="2596890"/>
    <lineage>
        <taxon>Bacteria</taxon>
        <taxon>Pseudomonadati</taxon>
        <taxon>Planctomycetota</taxon>
        <taxon>Candidatus Uabimicrobiia</taxon>
        <taxon>Candidatus Uabimicrobiales</taxon>
        <taxon>Candidatus Uabimicrobiaceae</taxon>
        <taxon>Candidatus Uabimicrobium</taxon>
    </lineage>
</organism>
<keyword evidence="4" id="KW-1185">Reference proteome</keyword>
<dbReference type="KEGG" id="uam:UABAM_04456"/>
<dbReference type="SUPFAM" id="SSF160246">
    <property type="entry name" value="EspE N-terminal domain-like"/>
    <property type="match status" value="2"/>
</dbReference>
<keyword evidence="1" id="KW-0145">Chemotaxis</keyword>
<dbReference type="RefSeq" id="WP_151970148.1">
    <property type="nucleotide sequence ID" value="NZ_AP019860.1"/>
</dbReference>
<evidence type="ECO:0000259" key="2">
    <source>
        <dbReference type="Pfam" id="PF13690"/>
    </source>
</evidence>